<keyword evidence="6" id="KW-1133">Transmembrane helix</keyword>
<evidence type="ECO:0008006" key="14">
    <source>
        <dbReference type="Google" id="ProtNLM"/>
    </source>
</evidence>
<dbReference type="GO" id="GO:0044550">
    <property type="term" value="P:secondary metabolite biosynthetic process"/>
    <property type="evidence" value="ECO:0007669"/>
    <property type="project" value="UniProtKB-ARBA"/>
</dbReference>
<dbReference type="GO" id="GO:0016020">
    <property type="term" value="C:membrane"/>
    <property type="evidence" value="ECO:0007669"/>
    <property type="project" value="UniProtKB-SubCell"/>
</dbReference>
<feature type="binding site" description="axial binding residue" evidence="10">
    <location>
        <position position="218"/>
    </location>
    <ligand>
        <name>heme</name>
        <dbReference type="ChEBI" id="CHEBI:30413"/>
    </ligand>
    <ligandPart>
        <name>Fe</name>
        <dbReference type="ChEBI" id="CHEBI:18248"/>
    </ligandPart>
</feature>
<keyword evidence="3 10" id="KW-0349">Heme</keyword>
<dbReference type="PANTHER" id="PTHR47947:SF26">
    <property type="entry name" value="CYTOCHROME P450"/>
    <property type="match status" value="1"/>
</dbReference>
<comment type="caution">
    <text evidence="12">The sequence shown here is derived from an EMBL/GenBank/DDBJ whole genome shotgun (WGS) entry which is preliminary data.</text>
</comment>
<evidence type="ECO:0000256" key="8">
    <source>
        <dbReference type="ARBA" id="ARBA00023004"/>
    </source>
</evidence>
<dbReference type="InterPro" id="IPR050651">
    <property type="entry name" value="Plant_Cytochrome_P450_Monoox"/>
</dbReference>
<dbReference type="GO" id="GO:0020037">
    <property type="term" value="F:heme binding"/>
    <property type="evidence" value="ECO:0007669"/>
    <property type="project" value="InterPro"/>
</dbReference>
<evidence type="ECO:0000256" key="3">
    <source>
        <dbReference type="ARBA" id="ARBA00022617"/>
    </source>
</evidence>
<dbReference type="GO" id="GO:0004497">
    <property type="term" value="F:monooxygenase activity"/>
    <property type="evidence" value="ECO:0007669"/>
    <property type="project" value="UniProtKB-KW"/>
</dbReference>
<proteinExistence type="inferred from homology"/>
<name>A0AAP0K3Z9_9MAGN</name>
<comment type="subcellular location">
    <subcellularLocation>
        <location evidence="2">Membrane</location>
    </subcellularLocation>
</comment>
<evidence type="ECO:0000313" key="12">
    <source>
        <dbReference type="EMBL" id="KAK9145513.1"/>
    </source>
</evidence>
<keyword evidence="4" id="KW-0812">Transmembrane</keyword>
<comment type="cofactor">
    <cofactor evidence="1 10">
        <name>heme</name>
        <dbReference type="ChEBI" id="CHEBI:30413"/>
    </cofactor>
</comment>
<dbReference type="EMBL" id="JBBNAE010000002">
    <property type="protein sequence ID" value="KAK9145513.1"/>
    <property type="molecule type" value="Genomic_DNA"/>
</dbReference>
<evidence type="ECO:0000256" key="11">
    <source>
        <dbReference type="RuleBase" id="RU000461"/>
    </source>
</evidence>
<evidence type="ECO:0000313" key="13">
    <source>
        <dbReference type="Proteomes" id="UP001417504"/>
    </source>
</evidence>
<dbReference type="PANTHER" id="PTHR47947">
    <property type="entry name" value="CYTOCHROME P450 82C3-RELATED"/>
    <property type="match status" value="1"/>
</dbReference>
<evidence type="ECO:0000256" key="7">
    <source>
        <dbReference type="ARBA" id="ARBA00023002"/>
    </source>
</evidence>
<evidence type="ECO:0000256" key="4">
    <source>
        <dbReference type="ARBA" id="ARBA00022692"/>
    </source>
</evidence>
<keyword evidence="11" id="KW-0503">Monooxygenase</keyword>
<keyword evidence="9" id="KW-0472">Membrane</keyword>
<evidence type="ECO:0000256" key="2">
    <source>
        <dbReference type="ARBA" id="ARBA00004370"/>
    </source>
</evidence>
<dbReference type="InterPro" id="IPR002401">
    <property type="entry name" value="Cyt_P450_E_grp-I"/>
</dbReference>
<dbReference type="PRINTS" id="PR00463">
    <property type="entry name" value="EP450I"/>
</dbReference>
<evidence type="ECO:0000256" key="6">
    <source>
        <dbReference type="ARBA" id="ARBA00022989"/>
    </source>
</evidence>
<evidence type="ECO:0000256" key="1">
    <source>
        <dbReference type="ARBA" id="ARBA00001971"/>
    </source>
</evidence>
<dbReference type="InterPro" id="IPR036396">
    <property type="entry name" value="Cyt_P450_sf"/>
</dbReference>
<dbReference type="Pfam" id="PF00067">
    <property type="entry name" value="p450"/>
    <property type="match status" value="2"/>
</dbReference>
<dbReference type="SUPFAM" id="SSF48264">
    <property type="entry name" value="Cytochrome P450"/>
    <property type="match status" value="1"/>
</dbReference>
<reference evidence="12 13" key="1">
    <citation type="submission" date="2024-01" db="EMBL/GenBank/DDBJ databases">
        <title>Genome assemblies of Stephania.</title>
        <authorList>
            <person name="Yang L."/>
        </authorList>
    </citation>
    <scope>NUCLEOTIDE SEQUENCE [LARGE SCALE GENOMIC DNA]</scope>
    <source>
        <strain evidence="12">QJT</strain>
        <tissue evidence="12">Leaf</tissue>
    </source>
</reference>
<dbReference type="PROSITE" id="PS00086">
    <property type="entry name" value="CYTOCHROME_P450"/>
    <property type="match status" value="1"/>
</dbReference>
<keyword evidence="8 10" id="KW-0408">Iron</keyword>
<sequence>MHDALPFMAWLDFKGDAKAMRNTQKDLDYIMQTWLDEHRVKADQMRGDAINNTRDFLDVLVMMEKTGQFSSAINDIDTTIKALALTQLVAGVDSMANTMVWVLALLLNNPEMLAKAQDELDTKVGKDRLVEDPLKGDMYPVGPLLVPHEAMEDCHVAGYFVPRGTGLFINAWTIQRDPNVWAEPDRFNPERFLTTHVDMDVKGQNHELLPFGSGRRSCPGVGLALQVMHLTLARILQAFELNTHPNVGVDLEECSGILLSMMHPLQVLMAPRLHSQLYD</sequence>
<protein>
    <recommendedName>
        <fullName evidence="14">Cytochrome P450</fullName>
    </recommendedName>
</protein>
<organism evidence="12 13">
    <name type="scientific">Stephania japonica</name>
    <dbReference type="NCBI Taxonomy" id="461633"/>
    <lineage>
        <taxon>Eukaryota</taxon>
        <taxon>Viridiplantae</taxon>
        <taxon>Streptophyta</taxon>
        <taxon>Embryophyta</taxon>
        <taxon>Tracheophyta</taxon>
        <taxon>Spermatophyta</taxon>
        <taxon>Magnoliopsida</taxon>
        <taxon>Ranunculales</taxon>
        <taxon>Menispermaceae</taxon>
        <taxon>Menispermoideae</taxon>
        <taxon>Cissampelideae</taxon>
        <taxon>Stephania</taxon>
    </lineage>
</organism>
<keyword evidence="7 11" id="KW-0560">Oxidoreductase</keyword>
<dbReference type="Gene3D" id="1.10.630.10">
    <property type="entry name" value="Cytochrome P450"/>
    <property type="match status" value="1"/>
</dbReference>
<evidence type="ECO:0000256" key="10">
    <source>
        <dbReference type="PIRSR" id="PIRSR602401-1"/>
    </source>
</evidence>
<keyword evidence="5 10" id="KW-0479">Metal-binding</keyword>
<gene>
    <name evidence="12" type="ORF">Sjap_005416</name>
</gene>
<keyword evidence="13" id="KW-1185">Reference proteome</keyword>
<dbReference type="AlphaFoldDB" id="A0AAP0K3Z9"/>
<dbReference type="GO" id="GO:0005506">
    <property type="term" value="F:iron ion binding"/>
    <property type="evidence" value="ECO:0007669"/>
    <property type="project" value="InterPro"/>
</dbReference>
<dbReference type="PRINTS" id="PR00385">
    <property type="entry name" value="P450"/>
</dbReference>
<dbReference type="GO" id="GO:0016705">
    <property type="term" value="F:oxidoreductase activity, acting on paired donors, with incorporation or reduction of molecular oxygen"/>
    <property type="evidence" value="ECO:0007669"/>
    <property type="project" value="InterPro"/>
</dbReference>
<dbReference type="Proteomes" id="UP001417504">
    <property type="component" value="Unassembled WGS sequence"/>
</dbReference>
<evidence type="ECO:0000256" key="5">
    <source>
        <dbReference type="ARBA" id="ARBA00022723"/>
    </source>
</evidence>
<dbReference type="InterPro" id="IPR017972">
    <property type="entry name" value="Cyt_P450_CS"/>
</dbReference>
<dbReference type="InterPro" id="IPR001128">
    <property type="entry name" value="Cyt_P450"/>
</dbReference>
<evidence type="ECO:0000256" key="9">
    <source>
        <dbReference type="ARBA" id="ARBA00023136"/>
    </source>
</evidence>
<accession>A0AAP0K3Z9</accession>
<comment type="similarity">
    <text evidence="11">Belongs to the cytochrome P450 family.</text>
</comment>